<proteinExistence type="inferred from homology"/>
<protein>
    <recommendedName>
        <fullName evidence="2">Amidase domain-containing protein</fullName>
    </recommendedName>
</protein>
<dbReference type="EMBL" id="AP022870">
    <property type="protein sequence ID" value="BCB79831.1"/>
    <property type="molecule type" value="Genomic_DNA"/>
</dbReference>
<reference evidence="3 4" key="1">
    <citation type="submission" date="2020-03" db="EMBL/GenBank/DDBJ databases">
        <title>Whole genome shotgun sequence of Phytohabitans flavus NBRC 107702.</title>
        <authorList>
            <person name="Komaki H."/>
            <person name="Tamura T."/>
        </authorList>
    </citation>
    <scope>NUCLEOTIDE SEQUENCE [LARGE SCALE GENOMIC DNA]</scope>
    <source>
        <strain evidence="3 4">NBRC 107702</strain>
    </source>
</reference>
<dbReference type="InterPro" id="IPR023631">
    <property type="entry name" value="Amidase_dom"/>
</dbReference>
<dbReference type="InterPro" id="IPR036928">
    <property type="entry name" value="AS_sf"/>
</dbReference>
<gene>
    <name evidence="3" type="ORF">Pflav_062410</name>
</gene>
<dbReference type="Gene3D" id="3.90.1300.10">
    <property type="entry name" value="Amidase signature (AS) domain"/>
    <property type="match status" value="1"/>
</dbReference>
<reference evidence="3 4" key="2">
    <citation type="submission" date="2020-03" db="EMBL/GenBank/DDBJ databases">
        <authorList>
            <person name="Ichikawa N."/>
            <person name="Kimura A."/>
            <person name="Kitahashi Y."/>
            <person name="Uohara A."/>
        </authorList>
    </citation>
    <scope>NUCLEOTIDE SEQUENCE [LARGE SCALE GENOMIC DNA]</scope>
    <source>
        <strain evidence="3 4">NBRC 107702</strain>
    </source>
</reference>
<dbReference type="GO" id="GO:0003824">
    <property type="term" value="F:catalytic activity"/>
    <property type="evidence" value="ECO:0007669"/>
    <property type="project" value="InterPro"/>
</dbReference>
<comment type="similarity">
    <text evidence="1">Belongs to the amidase family.</text>
</comment>
<dbReference type="Pfam" id="PF01425">
    <property type="entry name" value="Amidase"/>
    <property type="match status" value="1"/>
</dbReference>
<dbReference type="PANTHER" id="PTHR11895:SF7">
    <property type="entry name" value="GLUTAMYL-TRNA(GLN) AMIDOTRANSFERASE SUBUNIT A, MITOCHONDRIAL"/>
    <property type="match status" value="1"/>
</dbReference>
<keyword evidence="4" id="KW-1185">Reference proteome</keyword>
<name>A0A6F8Y1I7_9ACTN</name>
<feature type="domain" description="Amidase" evidence="2">
    <location>
        <begin position="42"/>
        <end position="161"/>
    </location>
</feature>
<evidence type="ECO:0000256" key="1">
    <source>
        <dbReference type="ARBA" id="ARBA00009199"/>
    </source>
</evidence>
<sequence>MAAGHDAVSADPVYPPSLGMRGLATWFAAVSRDAEAAGLDRAEMQPRTRRHVALGAWALRRGYVREADRAAWRERSIDFFTDHGVDLMLTPALAATPPKAEGWSGRSWTANMTANIRYAPYAAPWNIAGLPALVVPVGVRPDGLPVGVQLVGPPGSELLLLAVAGQFEVAAPWRRHAPAWPRVGQLADGATIEP</sequence>
<dbReference type="KEGG" id="pfla:Pflav_062410"/>
<evidence type="ECO:0000313" key="4">
    <source>
        <dbReference type="Proteomes" id="UP000502508"/>
    </source>
</evidence>
<organism evidence="3 4">
    <name type="scientific">Phytohabitans flavus</name>
    <dbReference type="NCBI Taxonomy" id="1076124"/>
    <lineage>
        <taxon>Bacteria</taxon>
        <taxon>Bacillati</taxon>
        <taxon>Actinomycetota</taxon>
        <taxon>Actinomycetes</taxon>
        <taxon>Micromonosporales</taxon>
        <taxon>Micromonosporaceae</taxon>
    </lineage>
</organism>
<dbReference type="PANTHER" id="PTHR11895">
    <property type="entry name" value="TRANSAMIDASE"/>
    <property type="match status" value="1"/>
</dbReference>
<dbReference type="InterPro" id="IPR000120">
    <property type="entry name" value="Amidase"/>
</dbReference>
<evidence type="ECO:0000259" key="2">
    <source>
        <dbReference type="Pfam" id="PF01425"/>
    </source>
</evidence>
<dbReference type="SUPFAM" id="SSF75304">
    <property type="entry name" value="Amidase signature (AS) enzymes"/>
    <property type="match status" value="1"/>
</dbReference>
<dbReference type="Proteomes" id="UP000502508">
    <property type="component" value="Chromosome"/>
</dbReference>
<accession>A0A6F8Y1I7</accession>
<dbReference type="AlphaFoldDB" id="A0A6F8Y1I7"/>
<evidence type="ECO:0000313" key="3">
    <source>
        <dbReference type="EMBL" id="BCB79831.1"/>
    </source>
</evidence>